<dbReference type="RefSeq" id="WP_091934348.1">
    <property type="nucleotide sequence ID" value="NZ_FOUJ01000002.1"/>
</dbReference>
<protein>
    <submittedName>
        <fullName evidence="1">Uncharacterized protein</fullName>
    </submittedName>
</protein>
<sequence>MSNNFEYLSGSINISAPLPDILQKKGLDPFYEDPNNDEWGDMLCRVLYHESIHFWQLLASGYLANLVSDEWRRLDHFEQNKEILPKSDLSNNYTSRTGDRPFSPYELTECWARYWDVHTRSPARIIQEEGIGTDDPENNDNGAFGTYSWIEYDTVMQKGEDSHLYARPYRWLLDRASGNSYLISLLFPVITHASFGSPDPVGVFTGCFERATQEDITNEIMEHRSGNINFDWINSWTFAWDKIVLPTIEEKNLPLYTSGFDVLQRGTLGTHPIYSEYLEKAQVLWKFVKLANMLDVQDEAQLSEISMEHIEEHAITQAAAQDPWIIFALPGQPHYRHLLGHYLSPPIVRFKNFTYSTNRGASMWGSDDQPNGSEDLFELRSSELNIRIRKFRAAEKAHSLGLPLNAFE</sequence>
<dbReference type="Proteomes" id="UP000198535">
    <property type="component" value="Unassembled WGS sequence"/>
</dbReference>
<name>A0A1I4QKK6_9EURY</name>
<dbReference type="AlphaFoldDB" id="A0A1I4QKK6"/>
<organism evidence="1 2">
    <name type="scientific">Methanolobus profundi</name>
    <dbReference type="NCBI Taxonomy" id="487685"/>
    <lineage>
        <taxon>Archaea</taxon>
        <taxon>Methanobacteriati</taxon>
        <taxon>Methanobacteriota</taxon>
        <taxon>Stenosarchaea group</taxon>
        <taxon>Methanomicrobia</taxon>
        <taxon>Methanosarcinales</taxon>
        <taxon>Methanosarcinaceae</taxon>
        <taxon>Methanolobus</taxon>
    </lineage>
</organism>
<evidence type="ECO:0000313" key="2">
    <source>
        <dbReference type="Proteomes" id="UP000198535"/>
    </source>
</evidence>
<evidence type="ECO:0000313" key="1">
    <source>
        <dbReference type="EMBL" id="SFM40581.1"/>
    </source>
</evidence>
<proteinExistence type="predicted"/>
<dbReference type="EMBL" id="FOUJ01000002">
    <property type="protein sequence ID" value="SFM40581.1"/>
    <property type="molecule type" value="Genomic_DNA"/>
</dbReference>
<dbReference type="STRING" id="487685.SAMN04488696_1070"/>
<keyword evidence="2" id="KW-1185">Reference proteome</keyword>
<gene>
    <name evidence="1" type="ORF">SAMN04488696_1070</name>
</gene>
<reference evidence="2" key="1">
    <citation type="submission" date="2016-10" db="EMBL/GenBank/DDBJ databases">
        <authorList>
            <person name="Varghese N."/>
            <person name="Submissions S."/>
        </authorList>
    </citation>
    <scope>NUCLEOTIDE SEQUENCE [LARGE SCALE GENOMIC DNA]</scope>
    <source>
        <strain evidence="2">Mob M</strain>
    </source>
</reference>
<dbReference type="OrthoDB" id="124595at2157"/>
<accession>A0A1I4QKK6</accession>